<evidence type="ECO:0000313" key="4">
    <source>
        <dbReference type="Proteomes" id="UP000281488"/>
    </source>
</evidence>
<dbReference type="AlphaFoldDB" id="A0A8B3RR29"/>
<dbReference type="EMBL" id="RKMZ01000020">
    <property type="protein sequence ID" value="ROX28971.1"/>
    <property type="molecule type" value="Genomic_DNA"/>
</dbReference>
<keyword evidence="1" id="KW-0472">Membrane</keyword>
<protein>
    <submittedName>
        <fullName evidence="3">Uncharacterized protein</fullName>
    </submittedName>
</protein>
<feature type="transmembrane region" description="Helical" evidence="1">
    <location>
        <begin position="12"/>
        <end position="29"/>
    </location>
</feature>
<dbReference type="EMBL" id="SEWT01000027">
    <property type="protein sequence ID" value="RYU28439.1"/>
    <property type="molecule type" value="Genomic_DNA"/>
</dbReference>
<organism evidence="3 5">
    <name type="scientific">Enterococcus faecalis</name>
    <name type="common">Streptococcus faecalis</name>
    <dbReference type="NCBI Taxonomy" id="1351"/>
    <lineage>
        <taxon>Bacteria</taxon>
        <taxon>Bacillati</taxon>
        <taxon>Bacillota</taxon>
        <taxon>Bacilli</taxon>
        <taxon>Lactobacillales</taxon>
        <taxon>Enterococcaceae</taxon>
        <taxon>Enterococcus</taxon>
    </lineage>
</organism>
<sequence>MERKEAMNKKKITMFLVFFFLIIGGSIYLKSKTYILETSDITNYKFVPSKQLTRNSELILEVEKAFYKKNSTPSKVINNNNLYITLYAEGVPFSSEKEYTVKFDDFSNQELAKVKNIYIVNEEVTEISDFQNSSKLKVFPQK</sequence>
<proteinExistence type="predicted"/>
<evidence type="ECO:0000313" key="2">
    <source>
        <dbReference type="EMBL" id="ROX28971.1"/>
    </source>
</evidence>
<reference evidence="3 5" key="2">
    <citation type="submission" date="2019-02" db="EMBL/GenBank/DDBJ databases">
        <title>From farm to fork: dissemination of Tn554::fexA-optrA in linezolid-resistant Enterococcus faecalis clones from chicken feces and meat in Tunisia.</title>
        <authorList>
            <person name="Tedim A.P."/>
            <person name="Elghaieb H."/>
            <person name="Abbassi M.S."/>
            <person name="Novais C."/>
            <person name="Hassen A."/>
            <person name="Peixe L."/>
            <person name="Freitas A.R."/>
        </authorList>
    </citation>
    <scope>NUCLEOTIDE SEQUENCE [LARGE SCALE GENOMIC DNA]</scope>
    <source>
        <strain evidence="3 5">728T</strain>
    </source>
</reference>
<keyword evidence="1" id="KW-1133">Transmembrane helix</keyword>
<reference evidence="2 4" key="1">
    <citation type="submission" date="2018-10" db="EMBL/GenBank/DDBJ databases">
        <title>Genotypes and phenotypes of Enterococci isolated from broiler chickens.</title>
        <authorList>
            <person name="Muhammad A.R."/>
            <person name="Diarra M.S."/>
        </authorList>
    </citation>
    <scope>NUCLEOTIDE SEQUENCE [LARGE SCALE GENOMIC DNA]</scope>
    <source>
        <strain evidence="2 4">LIT2 A36'</strain>
    </source>
</reference>
<dbReference type="Proteomes" id="UP000281488">
    <property type="component" value="Unassembled WGS sequence"/>
</dbReference>
<gene>
    <name evidence="2" type="ORF">EGW16_16460</name>
    <name evidence="3" type="ORF">EU507_16845</name>
</gene>
<accession>A0A8B3RR29</accession>
<evidence type="ECO:0000313" key="5">
    <source>
        <dbReference type="Proteomes" id="UP000292223"/>
    </source>
</evidence>
<evidence type="ECO:0000313" key="3">
    <source>
        <dbReference type="EMBL" id="RYU28439.1"/>
    </source>
</evidence>
<dbReference type="RefSeq" id="WP_025189607.1">
    <property type="nucleotide sequence ID" value="NZ_MK283980.1"/>
</dbReference>
<dbReference type="Proteomes" id="UP000292223">
    <property type="component" value="Unassembled WGS sequence"/>
</dbReference>
<name>A0A8B3RR29_ENTFL</name>
<evidence type="ECO:0000256" key="1">
    <source>
        <dbReference type="SAM" id="Phobius"/>
    </source>
</evidence>
<comment type="caution">
    <text evidence="3">The sequence shown here is derived from an EMBL/GenBank/DDBJ whole genome shotgun (WGS) entry which is preliminary data.</text>
</comment>
<keyword evidence="1" id="KW-0812">Transmembrane</keyword>